<feature type="region of interest" description="Disordered" evidence="3">
    <location>
        <begin position="1"/>
        <end position="24"/>
    </location>
</feature>
<feature type="domain" description="Myb-like" evidence="4">
    <location>
        <begin position="92"/>
        <end position="142"/>
    </location>
</feature>
<feature type="compositionally biased region" description="Polar residues" evidence="3">
    <location>
        <begin position="169"/>
        <end position="180"/>
    </location>
</feature>
<feature type="domain" description="Myb-like" evidence="4">
    <location>
        <begin position="40"/>
        <end position="91"/>
    </location>
</feature>
<dbReference type="OrthoDB" id="5805at2759"/>
<gene>
    <name evidence="6" type="ORF">BU14_0855s0003</name>
</gene>
<dbReference type="Pfam" id="PF00249">
    <property type="entry name" value="Myb_DNA-binding"/>
    <property type="match status" value="2"/>
</dbReference>
<dbReference type="InterPro" id="IPR001005">
    <property type="entry name" value="SANT/Myb"/>
</dbReference>
<dbReference type="InterPro" id="IPR017930">
    <property type="entry name" value="Myb_dom"/>
</dbReference>
<evidence type="ECO:0000256" key="3">
    <source>
        <dbReference type="SAM" id="MobiDB-lite"/>
    </source>
</evidence>
<proteinExistence type="predicted"/>
<dbReference type="SMART" id="SM00717">
    <property type="entry name" value="SANT"/>
    <property type="match status" value="2"/>
</dbReference>
<dbReference type="InterPro" id="IPR009057">
    <property type="entry name" value="Homeodomain-like_sf"/>
</dbReference>
<dbReference type="CDD" id="cd00167">
    <property type="entry name" value="SANT"/>
    <property type="match status" value="2"/>
</dbReference>
<evidence type="ECO:0000259" key="4">
    <source>
        <dbReference type="PROSITE" id="PS50090"/>
    </source>
</evidence>
<dbReference type="Gene3D" id="1.10.10.60">
    <property type="entry name" value="Homeodomain-like"/>
    <property type="match status" value="2"/>
</dbReference>
<keyword evidence="1" id="KW-0677">Repeat</keyword>
<dbReference type="PANTHER" id="PTHR45614:SF232">
    <property type="entry name" value="TRANSCRIPTION FACTOR MYB3R-2"/>
    <property type="match status" value="1"/>
</dbReference>
<feature type="compositionally biased region" description="Polar residues" evidence="3">
    <location>
        <begin position="130"/>
        <end position="141"/>
    </location>
</feature>
<dbReference type="PROSITE" id="PS50090">
    <property type="entry name" value="MYB_LIKE"/>
    <property type="match status" value="2"/>
</dbReference>
<dbReference type="AlphaFoldDB" id="A0A1X6NNP5"/>
<feature type="compositionally biased region" description="Pro residues" evidence="3">
    <location>
        <begin position="279"/>
        <end position="291"/>
    </location>
</feature>
<sequence>MEPVFDGVGGDPVRGALPPPPPPPPEIRTFAGKVRGGSVASRITKGPWSAAEDATLRTLVRKAGARNWAVIAATLRGRTGKQCRERWLNHLDPAIVKAAWTATEDETLLELHGRLGNAWAKISKHLPGRTDNNIKNRWNSTLRRRGEEDEAGGSGSSSPPAGLLGGPSMSASTSGLTDLSYTGGPDAGSSAPSAPRSPTCYSAACGVSTVNRTLVFPPNTGQRTMGPQPMSAPPRRPPTGGHPSHPSLYVTPTPPRHDGGNPSVGTGSCSFVSARKHSPPPSVPLQPPPPASSWMPSVPTGSPKLHLTLPGPFDAMDGPGASFASVPQGLDVSLLAAALMAPDPPAPTCWAGPTDVPGTSAAQGPCGPLPATEQGGWGLDVGVPTSPLSPGNSVGALPQHDLDVLLGGGVDAKPQTGIDGAYTPPFYF</sequence>
<dbReference type="GO" id="GO:0000978">
    <property type="term" value="F:RNA polymerase II cis-regulatory region sequence-specific DNA binding"/>
    <property type="evidence" value="ECO:0007669"/>
    <property type="project" value="TreeGrafter"/>
</dbReference>
<dbReference type="GO" id="GO:0000981">
    <property type="term" value="F:DNA-binding transcription factor activity, RNA polymerase II-specific"/>
    <property type="evidence" value="ECO:0007669"/>
    <property type="project" value="TreeGrafter"/>
</dbReference>
<dbReference type="EMBL" id="KV919294">
    <property type="protein sequence ID" value="OSX70207.1"/>
    <property type="molecule type" value="Genomic_DNA"/>
</dbReference>
<accession>A0A1X6NNP5</accession>
<feature type="region of interest" description="Disordered" evidence="3">
    <location>
        <begin position="214"/>
        <end position="298"/>
    </location>
</feature>
<evidence type="ECO:0000256" key="2">
    <source>
        <dbReference type="ARBA" id="ARBA00023125"/>
    </source>
</evidence>
<feature type="region of interest" description="Disordered" evidence="3">
    <location>
        <begin position="129"/>
        <end position="199"/>
    </location>
</feature>
<feature type="compositionally biased region" description="Low complexity" evidence="3">
    <location>
        <begin position="156"/>
        <end position="168"/>
    </location>
</feature>
<feature type="domain" description="HTH myb-type" evidence="5">
    <location>
        <begin position="40"/>
        <end position="91"/>
    </location>
</feature>
<reference evidence="6 7" key="1">
    <citation type="submission" date="2017-03" db="EMBL/GenBank/DDBJ databases">
        <title>WGS assembly of Porphyra umbilicalis.</title>
        <authorList>
            <person name="Brawley S.H."/>
            <person name="Blouin N.A."/>
            <person name="Ficko-Blean E."/>
            <person name="Wheeler G.L."/>
            <person name="Lohr M."/>
            <person name="Goodson H.V."/>
            <person name="Jenkins J.W."/>
            <person name="Blaby-Haas C.E."/>
            <person name="Helliwell K.E."/>
            <person name="Chan C."/>
            <person name="Marriage T."/>
            <person name="Bhattacharya D."/>
            <person name="Klein A.S."/>
            <person name="Badis Y."/>
            <person name="Brodie J."/>
            <person name="Cao Y."/>
            <person name="Collen J."/>
            <person name="Dittami S.M."/>
            <person name="Gachon C.M."/>
            <person name="Green B.R."/>
            <person name="Karpowicz S."/>
            <person name="Kim J.W."/>
            <person name="Kudahl U."/>
            <person name="Lin S."/>
            <person name="Michel G."/>
            <person name="Mittag M."/>
            <person name="Olson B.J."/>
            <person name="Pangilinan J."/>
            <person name="Peng Y."/>
            <person name="Qiu H."/>
            <person name="Shu S."/>
            <person name="Singer J.T."/>
            <person name="Smith A.G."/>
            <person name="Sprecher B.N."/>
            <person name="Wagner V."/>
            <person name="Wang W."/>
            <person name="Wang Z.-Y."/>
            <person name="Yan J."/>
            <person name="Yarish C."/>
            <person name="Zoeuner-Riek S."/>
            <person name="Zhuang Y."/>
            <person name="Zou Y."/>
            <person name="Lindquist E.A."/>
            <person name="Grimwood J."/>
            <person name="Barry K."/>
            <person name="Rokhsar D.S."/>
            <person name="Schmutz J."/>
            <person name="Stiller J.W."/>
            <person name="Grossman A.R."/>
            <person name="Prochnik S.E."/>
        </authorList>
    </citation>
    <scope>NUCLEOTIDE SEQUENCE [LARGE SCALE GENOMIC DNA]</scope>
    <source>
        <strain evidence="6">4086291</strain>
    </source>
</reference>
<dbReference type="InterPro" id="IPR050560">
    <property type="entry name" value="MYB_TF"/>
</dbReference>
<evidence type="ECO:0000313" key="7">
    <source>
        <dbReference type="Proteomes" id="UP000218209"/>
    </source>
</evidence>
<dbReference type="Proteomes" id="UP000218209">
    <property type="component" value="Unassembled WGS sequence"/>
</dbReference>
<evidence type="ECO:0000259" key="5">
    <source>
        <dbReference type="PROSITE" id="PS51294"/>
    </source>
</evidence>
<dbReference type="PANTHER" id="PTHR45614">
    <property type="entry name" value="MYB PROTEIN-RELATED"/>
    <property type="match status" value="1"/>
</dbReference>
<evidence type="ECO:0000313" key="6">
    <source>
        <dbReference type="EMBL" id="OSX70207.1"/>
    </source>
</evidence>
<dbReference type="FunFam" id="1.10.10.60:FF:000010">
    <property type="entry name" value="Transcriptional activator Myb isoform A"/>
    <property type="match status" value="1"/>
</dbReference>
<dbReference type="SUPFAM" id="SSF46689">
    <property type="entry name" value="Homeodomain-like"/>
    <property type="match status" value="1"/>
</dbReference>
<dbReference type="GO" id="GO:0005634">
    <property type="term" value="C:nucleus"/>
    <property type="evidence" value="ECO:0007669"/>
    <property type="project" value="TreeGrafter"/>
</dbReference>
<evidence type="ECO:0000256" key="1">
    <source>
        <dbReference type="ARBA" id="ARBA00022737"/>
    </source>
</evidence>
<feature type="domain" description="HTH myb-type" evidence="5">
    <location>
        <begin position="92"/>
        <end position="146"/>
    </location>
</feature>
<name>A0A1X6NNP5_PORUM</name>
<feature type="compositionally biased region" description="Low complexity" evidence="3">
    <location>
        <begin position="183"/>
        <end position="194"/>
    </location>
</feature>
<keyword evidence="2" id="KW-0238">DNA-binding</keyword>
<dbReference type="PROSITE" id="PS51294">
    <property type="entry name" value="HTH_MYB"/>
    <property type="match status" value="2"/>
</dbReference>
<protein>
    <submittedName>
        <fullName evidence="6">Uncharacterized protein</fullName>
    </submittedName>
</protein>
<organism evidence="6 7">
    <name type="scientific">Porphyra umbilicalis</name>
    <name type="common">Purple laver</name>
    <name type="synonym">Red alga</name>
    <dbReference type="NCBI Taxonomy" id="2786"/>
    <lineage>
        <taxon>Eukaryota</taxon>
        <taxon>Rhodophyta</taxon>
        <taxon>Bangiophyceae</taxon>
        <taxon>Bangiales</taxon>
        <taxon>Bangiaceae</taxon>
        <taxon>Porphyra</taxon>
    </lineage>
</organism>
<keyword evidence="7" id="KW-1185">Reference proteome</keyword>